<organism evidence="1">
    <name type="scientific">Salmonella phage vB_STmST19_KE08</name>
    <dbReference type="NCBI Taxonomy" id="3161165"/>
    <lineage>
        <taxon>Viruses</taxon>
        <taxon>Duplodnaviria</taxon>
        <taxon>Heunggongvirae</taxon>
        <taxon>Uroviricota</taxon>
        <taxon>Caudoviricetes</taxon>
    </lineage>
</organism>
<sequence length="56" mass="6463">MSNKMSNKPIQPTEEMIEAGIKELMENIDVESMTNDEMSDAVVFIWQAMYQAHVEK</sequence>
<name>A0AAU8GCF0_9CAUD</name>
<reference evidence="1" key="1">
    <citation type="submission" date="2024-05" db="EMBL/GenBank/DDBJ databases">
        <authorList>
            <person name="Mugo M.M."/>
            <person name="Musyoki A.M."/>
            <person name="Makumi A.M."/>
            <person name="Mutai I."/>
            <person name="Drechsel O."/>
            <person name="Kering K.K."/>
            <person name="Muturi P."/>
            <person name="Mbae C.K."/>
            <person name="Kariuki S.M."/>
        </authorList>
    </citation>
    <scope>NUCLEOTIDE SEQUENCE</scope>
</reference>
<protein>
    <submittedName>
        <fullName evidence="1">Uncharacterized protein</fullName>
    </submittedName>
</protein>
<dbReference type="EMBL" id="PP856713">
    <property type="protein sequence ID" value="XCH39612.1"/>
    <property type="molecule type" value="Genomic_DNA"/>
</dbReference>
<proteinExistence type="predicted"/>
<accession>A0AAU8GCF0</accession>
<evidence type="ECO:0000313" key="1">
    <source>
        <dbReference type="EMBL" id="XCH39612.1"/>
    </source>
</evidence>
<gene>
    <name evidence="1" type="ORF">FANJXIIC_CDS0020</name>
</gene>